<dbReference type="PANTHER" id="PTHR46082:SF11">
    <property type="entry name" value="AAA+ ATPASE DOMAIN-CONTAINING PROTEIN-RELATED"/>
    <property type="match status" value="1"/>
</dbReference>
<dbReference type="Proteomes" id="UP000510686">
    <property type="component" value="Chromosome 3"/>
</dbReference>
<dbReference type="PROSITE" id="PS50297">
    <property type="entry name" value="ANK_REP_REGION"/>
    <property type="match status" value="4"/>
</dbReference>
<dbReference type="Pfam" id="PF22939">
    <property type="entry name" value="WHD_GPIID"/>
    <property type="match status" value="1"/>
</dbReference>
<dbReference type="Gene3D" id="3.40.50.1580">
    <property type="entry name" value="Nucleoside phosphorylase domain"/>
    <property type="match status" value="1"/>
</dbReference>
<dbReference type="CDD" id="cd00180">
    <property type="entry name" value="PKc"/>
    <property type="match status" value="1"/>
</dbReference>
<dbReference type="Gene3D" id="1.10.510.10">
    <property type="entry name" value="Transferase(Phosphotransferase) domain 1"/>
    <property type="match status" value="1"/>
</dbReference>
<proteinExistence type="predicted"/>
<dbReference type="PRINTS" id="PR01415">
    <property type="entry name" value="ANKYRIN"/>
</dbReference>
<dbReference type="OrthoDB" id="4955385at2759"/>
<dbReference type="Pfam" id="PF12796">
    <property type="entry name" value="Ank_2"/>
    <property type="match status" value="2"/>
</dbReference>
<accession>A0A7D5V060</accession>
<dbReference type="SUPFAM" id="SSF56112">
    <property type="entry name" value="Protein kinase-like (PK-like)"/>
    <property type="match status" value="1"/>
</dbReference>
<dbReference type="PANTHER" id="PTHR46082">
    <property type="entry name" value="ATP/GTP-BINDING PROTEIN-RELATED"/>
    <property type="match status" value="1"/>
</dbReference>
<dbReference type="Pfam" id="PF00069">
    <property type="entry name" value="Pkinase"/>
    <property type="match status" value="1"/>
</dbReference>
<keyword evidence="6" id="KW-1185">Reference proteome</keyword>
<keyword evidence="3" id="KW-0732">Signal</keyword>
<evidence type="ECO:0000256" key="3">
    <source>
        <dbReference type="SAM" id="SignalP"/>
    </source>
</evidence>
<dbReference type="InterPro" id="IPR027417">
    <property type="entry name" value="P-loop_NTPase"/>
</dbReference>
<feature type="repeat" description="ANK" evidence="2">
    <location>
        <begin position="966"/>
        <end position="998"/>
    </location>
</feature>
<dbReference type="Pfam" id="PF00023">
    <property type="entry name" value="Ank"/>
    <property type="match status" value="1"/>
</dbReference>
<dbReference type="SMART" id="SM00220">
    <property type="entry name" value="S_TKc"/>
    <property type="match status" value="1"/>
</dbReference>
<feature type="signal peptide" evidence="3">
    <location>
        <begin position="1"/>
        <end position="22"/>
    </location>
</feature>
<evidence type="ECO:0000256" key="1">
    <source>
        <dbReference type="ARBA" id="ARBA00022737"/>
    </source>
</evidence>
<dbReference type="SMART" id="SM00248">
    <property type="entry name" value="ANK"/>
    <property type="match status" value="7"/>
</dbReference>
<dbReference type="Pfam" id="PF24883">
    <property type="entry name" value="NPHP3_N"/>
    <property type="match status" value="1"/>
</dbReference>
<evidence type="ECO:0000259" key="4">
    <source>
        <dbReference type="PROSITE" id="PS50011"/>
    </source>
</evidence>
<dbReference type="InterPro" id="IPR036770">
    <property type="entry name" value="Ankyrin_rpt-contain_sf"/>
</dbReference>
<feature type="domain" description="Protein kinase" evidence="4">
    <location>
        <begin position="1020"/>
        <end position="1351"/>
    </location>
</feature>
<sequence>MLYPSAYLVGWICATWTEYVVAQAALDEEHKKPYHLSRNDSNDYTLGIIGHHNVVIACSPYSEYKTTSAAAVATNMLRSFPNICMGLLVGIGGGVQHDIRLGDIVVGIPRDGQGSVFQYDFEETVNTRAFRKTRFLSPLPFSVLKEVTSLRAEQEHKGYTIGEVENHILQKIPTLQKIYKKPDLDTDLILGPEVSHILTPADFYNKSNLRRPQNTPTVHYGVIASAKQPITDAALRDALAAERNVLCFDTEAADFQNPFPYLVIRGICDYSDSHRDIEWQGYAVLAAAAYAKALLTRIRSRPIPLKDWTRVIHILSGTAKRNDLIGRTYSKDEREMMLNWLTLFDYAHQQATYLQERQPRTKLWFLKTSEYTQWLNGNDFKTLFCPGGPGVGKTILACSIIHNLLLQFRHKEDIGIAYIYFSYRPKDKQEIYDLLANLLRQLSQARSPLPEAVSVLYHKHNHGSTIPSLEEISKALHSVAALYRRVYIVVDALDECEESGTRARFLSELFSLRDKNRVQIFVTSKFISEITEQFKAGPILELPAGRDIFEEDQFFEIHTSTEEISSYLGSQLWKLPSSLTRNSEIVARIKARIIESACSTIFLAQLQFNSLLDEVGPPRDMQAALNIRAALKGLPTGSDLSHRTHADTMKRIMRQTLAATELAKQVLSWLTFTKRPLTTLELRYALAVEVGQCTLYEENLPQIENIVAVCAGLVAVDQQRKKIRLAHYTTQDYFKAEANRWFPNAHFDMMNICVTYLSFSVFQGGPCQTDAALANRLQSNPLYDYAANYWGHHARNASRLSLEVMQFLHSKMAVEASVQALMHVDQYSPHAPRQMTGLHLAAYLGISSAVDTLVRQGRKPSVKDKCNRTPLTYAAEQGHDSVVDLLLGIDTADINSKDEDGSTPLLRAAANGHEACVKLLLKRHADSNSKDENGQTSLHWAAKSGHRKIVQHLLQNGANIDSIDNRGSTPLHESIRNIQQEVQEFLIESGANLDITDDCNQSAVELAWSTKRLDLSAYEVDKEATINQGAQANCAVLRNNYAIGTQRLIFRKTFTWSKSAAGNKIRRYFLRENRILQKLNHPFIVSYLGYQENIRLQEASVYMEFCEGGDLESQHVYRPDSDDDSDSTSQLDLSHPVPLREEEVWVITFQLVAAMAYLHHGLTIRGWGTFSFARHWEPVIHRDIKPANVVLKPVVGKIPIAKLCDLGLAKAIVGEAKQTRKVGTPDYSPPEVRLGKGWTIKGDIYSFGATVDDLYKEAEPQPELRALLDSCKSLDKSARPSSLSILEIAQEHVAKHEKEMCFYLNQFFKSGSGGYLLKSLLEIASGLDEIAAFGDEVRLRRKRILERLRLLCDDGAGEVFDKHSKSLHLSVLLNHLDKLRELLATGKDIDVDEKWQNSGWTPLHLGFQEDNQDVVALLIKYGADPDMNDKYNRRPDYYKE</sequence>
<organism evidence="5 6">
    <name type="scientific">Metarhizium brunneum</name>
    <dbReference type="NCBI Taxonomy" id="500148"/>
    <lineage>
        <taxon>Eukaryota</taxon>
        <taxon>Fungi</taxon>
        <taxon>Dikarya</taxon>
        <taxon>Ascomycota</taxon>
        <taxon>Pezizomycotina</taxon>
        <taxon>Sordariomycetes</taxon>
        <taxon>Hypocreomycetidae</taxon>
        <taxon>Hypocreales</taxon>
        <taxon>Clavicipitaceae</taxon>
        <taxon>Metarhizium</taxon>
    </lineage>
</organism>
<feature type="repeat" description="ANK" evidence="2">
    <location>
        <begin position="1398"/>
        <end position="1430"/>
    </location>
</feature>
<name>A0A7D5V060_9HYPO</name>
<dbReference type="InterPro" id="IPR035994">
    <property type="entry name" value="Nucleoside_phosphorylase_sf"/>
</dbReference>
<dbReference type="SUPFAM" id="SSF53167">
    <property type="entry name" value="Purine and uridine phosphorylases"/>
    <property type="match status" value="1"/>
</dbReference>
<evidence type="ECO:0000256" key="2">
    <source>
        <dbReference type="PROSITE-ProRule" id="PRU00023"/>
    </source>
</evidence>
<dbReference type="PROSITE" id="PS50011">
    <property type="entry name" value="PROTEIN_KINASE_DOM"/>
    <property type="match status" value="1"/>
</dbReference>
<protein>
    <submittedName>
        <fullName evidence="5">Serine/threonine-protein phosphatase 6 regulatory ankyrin repeat subunit A</fullName>
    </submittedName>
</protein>
<keyword evidence="2" id="KW-0040">ANK repeat</keyword>
<dbReference type="InterPro" id="IPR008271">
    <property type="entry name" value="Ser/Thr_kinase_AS"/>
</dbReference>
<dbReference type="InterPro" id="IPR053137">
    <property type="entry name" value="NLR-like"/>
</dbReference>
<dbReference type="GO" id="GO:0004672">
    <property type="term" value="F:protein kinase activity"/>
    <property type="evidence" value="ECO:0007669"/>
    <property type="project" value="InterPro"/>
</dbReference>
<dbReference type="PROSITE" id="PS50088">
    <property type="entry name" value="ANK_REPEAT"/>
    <property type="match status" value="5"/>
</dbReference>
<dbReference type="RefSeq" id="XP_014540053.1">
    <property type="nucleotide sequence ID" value="XM_014684567.1"/>
</dbReference>
<dbReference type="InterPro" id="IPR011009">
    <property type="entry name" value="Kinase-like_dom_sf"/>
</dbReference>
<dbReference type="Gene3D" id="1.25.40.20">
    <property type="entry name" value="Ankyrin repeat-containing domain"/>
    <property type="match status" value="2"/>
</dbReference>
<dbReference type="GO" id="GO:0009116">
    <property type="term" value="P:nucleoside metabolic process"/>
    <property type="evidence" value="ECO:0007669"/>
    <property type="project" value="InterPro"/>
</dbReference>
<feature type="repeat" description="ANK" evidence="2">
    <location>
        <begin position="933"/>
        <end position="965"/>
    </location>
</feature>
<evidence type="ECO:0000313" key="5">
    <source>
        <dbReference type="EMBL" id="QLI69812.1"/>
    </source>
</evidence>
<evidence type="ECO:0000313" key="6">
    <source>
        <dbReference type="Proteomes" id="UP000510686"/>
    </source>
</evidence>
<reference evidence="5 6" key="1">
    <citation type="submission" date="2020-07" db="EMBL/GenBank/DDBJ databases">
        <title>Telomere length de novo assembly of all 7 chromosomes of the fungus, Metarhizium brunneum, using a novel assembly pipeline.</title>
        <authorList>
            <person name="Saud z."/>
            <person name="Kortsinoglou A."/>
            <person name="Kouvelis V.N."/>
            <person name="Butt T.M."/>
        </authorList>
    </citation>
    <scope>NUCLEOTIDE SEQUENCE [LARGE SCALE GENOMIC DNA]</scope>
    <source>
        <strain evidence="5 6">4556</strain>
    </source>
</reference>
<dbReference type="EMBL" id="CP058934">
    <property type="protein sequence ID" value="QLI69812.1"/>
    <property type="molecule type" value="Genomic_DNA"/>
</dbReference>
<feature type="chain" id="PRO_5028832467" evidence="3">
    <location>
        <begin position="23"/>
        <end position="1440"/>
    </location>
</feature>
<dbReference type="InterPro" id="IPR000719">
    <property type="entry name" value="Prot_kinase_dom"/>
</dbReference>
<dbReference type="InterPro" id="IPR056884">
    <property type="entry name" value="NPHP3-like_N"/>
</dbReference>
<feature type="repeat" description="ANK" evidence="2">
    <location>
        <begin position="833"/>
        <end position="865"/>
    </location>
</feature>
<dbReference type="SUPFAM" id="SSF48403">
    <property type="entry name" value="Ankyrin repeat"/>
    <property type="match status" value="2"/>
</dbReference>
<dbReference type="GO" id="GO:0005524">
    <property type="term" value="F:ATP binding"/>
    <property type="evidence" value="ECO:0007669"/>
    <property type="project" value="InterPro"/>
</dbReference>
<dbReference type="KEGG" id="mbrn:26247089"/>
<feature type="repeat" description="ANK" evidence="2">
    <location>
        <begin position="900"/>
        <end position="932"/>
    </location>
</feature>
<keyword evidence="1" id="KW-0677">Repeat</keyword>
<dbReference type="GeneID" id="26247089"/>
<dbReference type="SUPFAM" id="SSF52540">
    <property type="entry name" value="P-loop containing nucleoside triphosphate hydrolases"/>
    <property type="match status" value="1"/>
</dbReference>
<dbReference type="InterPro" id="IPR002110">
    <property type="entry name" value="Ankyrin_rpt"/>
</dbReference>
<dbReference type="PROSITE" id="PS00108">
    <property type="entry name" value="PROTEIN_KINASE_ST"/>
    <property type="match status" value="1"/>
</dbReference>
<dbReference type="Gene3D" id="3.40.50.300">
    <property type="entry name" value="P-loop containing nucleotide triphosphate hydrolases"/>
    <property type="match status" value="1"/>
</dbReference>
<gene>
    <name evidence="5" type="primary">ANKRD28</name>
    <name evidence="5" type="ORF">G6M90_00g064900</name>
</gene>
<dbReference type="InterPro" id="IPR054471">
    <property type="entry name" value="GPIID_WHD"/>
</dbReference>